<evidence type="ECO:0000313" key="6">
    <source>
        <dbReference type="EMBL" id="PIV46268.1"/>
    </source>
</evidence>
<evidence type="ECO:0000313" key="9">
    <source>
        <dbReference type="EMBL" id="PJB03553.1"/>
    </source>
</evidence>
<accession>A0A2H9QRR9</accession>
<organism evidence="5 12">
    <name type="scientific">Huberarchaeum crystalense</name>
    <dbReference type="NCBI Taxonomy" id="2014257"/>
    <lineage>
        <taxon>Archaea</taxon>
        <taxon>Candidatus Huberarchaeota</taxon>
        <taxon>Candidatus Huberarchaeia</taxon>
        <taxon>Candidatus Huberarchaeales</taxon>
        <taxon>Candidatus Huberarchaeaceae</taxon>
        <taxon>Candidatus Huberarchaeum</taxon>
    </lineage>
</organism>
<protein>
    <recommendedName>
        <fullName evidence="2">DNA-(apurinic or apyrimidinic site) lyase</fullName>
        <ecNumber evidence="2">4.2.99.18</ecNumber>
    </recommendedName>
</protein>
<dbReference type="EMBL" id="PCUF01000022">
    <property type="protein sequence ID" value="PIN66523.1"/>
    <property type="molecule type" value="Genomic_DNA"/>
</dbReference>
<dbReference type="AlphaFoldDB" id="A0A2G9LIZ6"/>
<dbReference type="EMBL" id="PFFF01000036">
    <property type="protein sequence ID" value="PIV89678.1"/>
    <property type="molecule type" value="Genomic_DNA"/>
</dbReference>
<dbReference type="SMART" id="SM00478">
    <property type="entry name" value="ENDO3c"/>
    <property type="match status" value="1"/>
</dbReference>
<dbReference type="Proteomes" id="UP000229789">
    <property type="component" value="Unassembled WGS sequence"/>
</dbReference>
<comment type="similarity">
    <text evidence="1">Belongs to the type-1 OGG1 family.</text>
</comment>
<dbReference type="EMBL" id="PFIH01000056">
    <property type="protein sequence ID" value="PIX27951.1"/>
    <property type="molecule type" value="Genomic_DNA"/>
</dbReference>
<accession>A0A2G9LIZ6</accession>
<dbReference type="InterPro" id="IPR011257">
    <property type="entry name" value="DNA_glycosylase"/>
</dbReference>
<dbReference type="EMBL" id="PETW01000042">
    <property type="protein sequence ID" value="PIV46268.1"/>
    <property type="molecule type" value="Genomic_DNA"/>
</dbReference>
<dbReference type="GO" id="GO:0006284">
    <property type="term" value="P:base-excision repair"/>
    <property type="evidence" value="ECO:0007669"/>
    <property type="project" value="InterPro"/>
</dbReference>
<accession>A0A2H9M8N7</accession>
<accession>A0A2H9MMF4</accession>
<sequence>MNNPKLVIRIEPSRNLQTEELVEVKEIISWCLGLKEDYRAFYEMCEKDRILKAAMESQYSSKGKSYPTVFEAIIGVICAQNIQFKRLYSMMYNLCAKLGERVKIDGKDYFSFPSPQNISKVPLSTIRECKVGYRDKFIKKIAEIIVKDNINLEKLKKLSTEEARKELLKFPGIGSYTANLVLSVGLRRKDILHLDRFVREAMYTFYFDGEKLPDELLIEYANKHWCGFQSLAVDALTTNTEIWAKKLGVDFKFKSGAKGE</sequence>
<dbReference type="GO" id="GO:0140078">
    <property type="term" value="F:class I DNA-(apurinic or apyrimidinic site) endonuclease activity"/>
    <property type="evidence" value="ECO:0007669"/>
    <property type="project" value="UniProtKB-EC"/>
</dbReference>
<evidence type="ECO:0000259" key="4">
    <source>
        <dbReference type="SMART" id="SM00478"/>
    </source>
</evidence>
<feature type="domain" description="HhH-GPD" evidence="4">
    <location>
        <begin position="78"/>
        <end position="229"/>
    </location>
</feature>
<dbReference type="CDD" id="cd00056">
    <property type="entry name" value="ENDO3c"/>
    <property type="match status" value="1"/>
</dbReference>
<dbReference type="Proteomes" id="UP000228888">
    <property type="component" value="Unassembled WGS sequence"/>
</dbReference>
<evidence type="ECO:0000313" key="10">
    <source>
        <dbReference type="Proteomes" id="UP000228888"/>
    </source>
</evidence>
<evidence type="ECO:0000256" key="1">
    <source>
        <dbReference type="ARBA" id="ARBA00010679"/>
    </source>
</evidence>
<dbReference type="EMBL" id="PFUW01000040">
    <property type="protein sequence ID" value="PJB03553.1"/>
    <property type="molecule type" value="Genomic_DNA"/>
</dbReference>
<dbReference type="Proteomes" id="UP000228989">
    <property type="component" value="Unassembled WGS sequence"/>
</dbReference>
<dbReference type="InterPro" id="IPR052054">
    <property type="entry name" value="Oxidative_DNA_repair_enzyme"/>
</dbReference>
<dbReference type="Pfam" id="PF00730">
    <property type="entry name" value="HhH-GPD"/>
    <property type="match status" value="1"/>
</dbReference>
<comment type="caution">
    <text evidence="5">The sequence shown here is derived from an EMBL/GenBank/DDBJ whole genome shotgun (WGS) entry which is preliminary data.</text>
</comment>
<name>A0A2G9LIZ6_HUBC1</name>
<gene>
    <name evidence="9" type="ORF">CO124_02215</name>
    <name evidence="6" type="ORF">COS22_02330</name>
    <name evidence="7" type="ORF">COW47_01580</name>
    <name evidence="5" type="ORF">COW69_01780</name>
    <name evidence="8" type="ORF">COZ66_02310</name>
</gene>
<dbReference type="EC" id="4.2.99.18" evidence="2"/>
<proteinExistence type="inferred from homology"/>
<reference evidence="10 11" key="1">
    <citation type="submission" date="2017-09" db="EMBL/GenBank/DDBJ databases">
        <title>Depth-based differentiation of microbial function through sediment-hosted aquifers and enrichment of novel symbionts in the deep terrestrial subsurface.</title>
        <authorList>
            <person name="Probst A.J."/>
            <person name="Ladd B."/>
            <person name="Jarett J.K."/>
            <person name="Geller-Mcgrath D.E."/>
            <person name="Sieber C.M.K."/>
            <person name="Emerson J.B."/>
            <person name="Anantharaman K."/>
            <person name="Thomas B.C."/>
            <person name="Malmstrom R."/>
            <person name="Stieglmeier M."/>
            <person name="Klingl A."/>
            <person name="Woyke T."/>
            <person name="Ryan C.M."/>
            <person name="Banfield J.F."/>
        </authorList>
    </citation>
    <scope>NUCLEOTIDE SEQUENCE [LARGE SCALE GENOMIC DNA]</scope>
</reference>
<accession>A0A2H9N3L6</accession>
<evidence type="ECO:0000313" key="12">
    <source>
        <dbReference type="Proteomes" id="UP000229789"/>
    </source>
</evidence>
<evidence type="ECO:0000313" key="8">
    <source>
        <dbReference type="EMBL" id="PIX27951.1"/>
    </source>
</evidence>
<evidence type="ECO:0000313" key="11">
    <source>
        <dbReference type="Proteomes" id="UP000228989"/>
    </source>
</evidence>
<dbReference type="Proteomes" id="UP000231449">
    <property type="component" value="Unassembled WGS sequence"/>
</dbReference>
<evidence type="ECO:0000313" key="7">
    <source>
        <dbReference type="EMBL" id="PIV89678.1"/>
    </source>
</evidence>
<dbReference type="Gene3D" id="1.10.340.30">
    <property type="entry name" value="Hypothetical protein, domain 2"/>
    <property type="match status" value="1"/>
</dbReference>
<dbReference type="PANTHER" id="PTHR10242:SF2">
    <property type="entry name" value="N-GLYCOSYLASE_DNA LYASE"/>
    <property type="match status" value="1"/>
</dbReference>
<evidence type="ECO:0000313" key="5">
    <source>
        <dbReference type="EMBL" id="PIN66523.1"/>
    </source>
</evidence>
<comment type="catalytic activity">
    <reaction evidence="3">
        <text>2'-deoxyribonucleotide-(2'-deoxyribose 5'-phosphate)-2'-deoxyribonucleotide-DNA = a 3'-end 2'-deoxyribonucleotide-(2,3-dehydro-2,3-deoxyribose 5'-phosphate)-DNA + a 5'-end 5'-phospho-2'-deoxyribonucleoside-DNA + H(+)</text>
        <dbReference type="Rhea" id="RHEA:66592"/>
        <dbReference type="Rhea" id="RHEA-COMP:13180"/>
        <dbReference type="Rhea" id="RHEA-COMP:16897"/>
        <dbReference type="Rhea" id="RHEA-COMP:17067"/>
        <dbReference type="ChEBI" id="CHEBI:15378"/>
        <dbReference type="ChEBI" id="CHEBI:136412"/>
        <dbReference type="ChEBI" id="CHEBI:157695"/>
        <dbReference type="ChEBI" id="CHEBI:167181"/>
        <dbReference type="EC" id="4.2.99.18"/>
    </reaction>
</comment>
<dbReference type="PANTHER" id="PTHR10242">
    <property type="entry name" value="8-OXOGUANINE DNA GLYCOSYLASE"/>
    <property type="match status" value="1"/>
</dbReference>
<dbReference type="SUPFAM" id="SSF48150">
    <property type="entry name" value="DNA-glycosylase"/>
    <property type="match status" value="1"/>
</dbReference>
<evidence type="ECO:0000256" key="3">
    <source>
        <dbReference type="ARBA" id="ARBA00044632"/>
    </source>
</evidence>
<reference evidence="5 12" key="2">
    <citation type="submission" date="2017-09" db="EMBL/GenBank/DDBJ databases">
        <title>Depth-based differentiation of microbial function through sediment-hosted aquifers and enrichment of novel symbionts in the deep terrestrial subsurface.</title>
        <authorList>
            <person name="Probst A.J."/>
            <person name="Ladd B."/>
            <person name="Jarett J.K."/>
            <person name="Geller-Mcgrath D.E."/>
            <person name="Sieber C.M."/>
            <person name="Emerson J.B."/>
            <person name="Anantharaman K."/>
            <person name="Thomas B.C."/>
            <person name="Malmstrom R."/>
            <person name="Stieglmeier M."/>
            <person name="Klingl A."/>
            <person name="Woyke T."/>
            <person name="Ryan C.M."/>
            <person name="Banfield J.F."/>
        </authorList>
    </citation>
    <scope>NUCLEOTIDE SEQUENCE [LARGE SCALE GENOMIC DNA]</scope>
    <source>
        <strain evidence="6">CG02_land_8_20_14_3_00_31_209</strain>
        <strain evidence="7">CG17_big_fil_post_rev_8_21_14_2_50_31_73</strain>
        <strain evidence="5">CG18_big_fil_WC_8_21_14_2_50_31_19</strain>
        <strain evidence="8">CG_4_8_14_3_um_filter</strain>
        <strain evidence="9">CG_4_9_14_3_um_filter_31_125</strain>
    </source>
</reference>
<dbReference type="Proteomes" id="UP000230477">
    <property type="component" value="Unassembled WGS sequence"/>
</dbReference>
<evidence type="ECO:0000256" key="2">
    <source>
        <dbReference type="ARBA" id="ARBA00012720"/>
    </source>
</evidence>
<dbReference type="InterPro" id="IPR003265">
    <property type="entry name" value="HhH-GPD_domain"/>
</dbReference>